<dbReference type="RefSeq" id="WP_073186675.1">
    <property type="nucleotide sequence ID" value="NZ_FQZG01000018.1"/>
</dbReference>
<evidence type="ECO:0000259" key="1">
    <source>
        <dbReference type="Pfam" id="PF20013"/>
    </source>
</evidence>
<sequence>MQQLLYGSADQITGRSVGGWGTLQATPDLTPETRKALLALTSVALPVTLPQFPSAWQLATRAVRFRSDPQGSLYAACRSAEAGTDHTGRPGNVVSHCALVEAVDGVRPVDWFFAEGWAAPFGPRQIAETRLPDRLTAPGGWADTARWLRADPGRIARIRWIVDVAFALLLDTRRVLLVAPSTEEAARWVSVLSWLLDSDLAGQVRIRIGEDPHTAVEQLATTPVLVTVDAPLDPASLRGLPQIDVSWQLDAEEAARTGHWLLPTGQSMAASRITGLAVDLVYADREVAQAVFTKRDEMIRRYIAAGHPLMVRDELIFLQAAWLTTPGAQELARVDPIRQLLGAVNDDVLRWDELVALAEEVGLPAPGASPAADLDVYSMPTEIVGPDTGEADPLVAALVGAAALGRAGIDVRGLLLSGQLTEQVAAQPEELRQAARDIAAVLQPHATDREDR</sequence>
<evidence type="ECO:0000313" key="2">
    <source>
        <dbReference type="EMBL" id="SHI87454.1"/>
    </source>
</evidence>
<dbReference type="InterPro" id="IPR045402">
    <property type="entry name" value="GAP1-N2"/>
</dbReference>
<keyword evidence="3" id="KW-1185">Reference proteome</keyword>
<organism evidence="2 3">
    <name type="scientific">Tessaracoccus bendigoensis DSM 12906</name>
    <dbReference type="NCBI Taxonomy" id="1123357"/>
    <lineage>
        <taxon>Bacteria</taxon>
        <taxon>Bacillati</taxon>
        <taxon>Actinomycetota</taxon>
        <taxon>Actinomycetes</taxon>
        <taxon>Propionibacteriales</taxon>
        <taxon>Propionibacteriaceae</taxon>
        <taxon>Tessaracoccus</taxon>
    </lineage>
</organism>
<name>A0A1M6EPP1_9ACTN</name>
<feature type="domain" description="GTPase-associated protein 1 N-terminal" evidence="1">
    <location>
        <begin position="2"/>
        <end position="131"/>
    </location>
</feature>
<evidence type="ECO:0000313" key="3">
    <source>
        <dbReference type="Proteomes" id="UP000184512"/>
    </source>
</evidence>
<dbReference type="EMBL" id="FQZG01000018">
    <property type="protein sequence ID" value="SHI87454.1"/>
    <property type="molecule type" value="Genomic_DNA"/>
</dbReference>
<dbReference type="Proteomes" id="UP000184512">
    <property type="component" value="Unassembled WGS sequence"/>
</dbReference>
<dbReference type="STRING" id="1123357.SAMN02745244_01242"/>
<dbReference type="AlphaFoldDB" id="A0A1M6EPP1"/>
<dbReference type="OrthoDB" id="3250392at2"/>
<gene>
    <name evidence="2" type="ORF">SAMN02745244_01242</name>
</gene>
<proteinExistence type="predicted"/>
<dbReference type="Pfam" id="PF20013">
    <property type="entry name" value="GAP1-N2"/>
    <property type="match status" value="1"/>
</dbReference>
<protein>
    <recommendedName>
        <fullName evidence="1">GTPase-associated protein 1 N-terminal domain-containing protein</fullName>
    </recommendedName>
</protein>
<reference evidence="2 3" key="1">
    <citation type="submission" date="2016-11" db="EMBL/GenBank/DDBJ databases">
        <authorList>
            <person name="Jaros S."/>
            <person name="Januszkiewicz K."/>
            <person name="Wedrychowicz H."/>
        </authorList>
    </citation>
    <scope>NUCLEOTIDE SEQUENCE [LARGE SCALE GENOMIC DNA]</scope>
    <source>
        <strain evidence="2 3">DSM 12906</strain>
    </source>
</reference>
<accession>A0A1M6EPP1</accession>